<dbReference type="RefSeq" id="WP_157461394.1">
    <property type="nucleotide sequence ID" value="NZ_WQLB01000044.1"/>
</dbReference>
<evidence type="ECO:0000313" key="2">
    <source>
        <dbReference type="Proteomes" id="UP000483286"/>
    </source>
</evidence>
<keyword evidence="2" id="KW-1185">Reference proteome</keyword>
<dbReference type="EMBL" id="WQLB01000044">
    <property type="protein sequence ID" value="MVN89132.1"/>
    <property type="molecule type" value="Genomic_DNA"/>
</dbReference>
<proteinExistence type="predicted"/>
<protein>
    <submittedName>
        <fullName evidence="1">Uncharacterized protein</fullName>
    </submittedName>
</protein>
<name>A0A7C9HU60_9DEIO</name>
<accession>A0A7C9HU60</accession>
<dbReference type="Proteomes" id="UP000483286">
    <property type="component" value="Unassembled WGS sequence"/>
</dbReference>
<reference evidence="1 2" key="1">
    <citation type="submission" date="2019-12" db="EMBL/GenBank/DDBJ databases">
        <title>Deinococcus sp. HMF7620 Genome sequencing and assembly.</title>
        <authorList>
            <person name="Kang H."/>
            <person name="Kim H."/>
            <person name="Joh K."/>
        </authorList>
    </citation>
    <scope>NUCLEOTIDE SEQUENCE [LARGE SCALE GENOMIC DNA]</scope>
    <source>
        <strain evidence="1 2">HMF7620</strain>
    </source>
</reference>
<evidence type="ECO:0000313" key="1">
    <source>
        <dbReference type="EMBL" id="MVN89132.1"/>
    </source>
</evidence>
<gene>
    <name evidence="1" type="ORF">GO986_20550</name>
</gene>
<sequence>MSHALFQEDTFMHGNRRSIHHSCLLVLGLFMTACGTASVPAGNSAALEMNSAGQSKVTAQAGEYSQGFGTTWAGGRCSFQQWWATGSNGYDLYQVGHRNGGQVRLNIKMWPPYDPITWSYKEKVGFAESSVARNMRVEVYAYCKVDGNWVGGLKYSTN</sequence>
<organism evidence="1 2">
    <name type="scientific">Deinococcus arboris</name>
    <dbReference type="NCBI Taxonomy" id="2682977"/>
    <lineage>
        <taxon>Bacteria</taxon>
        <taxon>Thermotogati</taxon>
        <taxon>Deinococcota</taxon>
        <taxon>Deinococci</taxon>
        <taxon>Deinococcales</taxon>
        <taxon>Deinococcaceae</taxon>
        <taxon>Deinococcus</taxon>
    </lineage>
</organism>
<dbReference type="AlphaFoldDB" id="A0A7C9HU60"/>
<comment type="caution">
    <text evidence="1">The sequence shown here is derived from an EMBL/GenBank/DDBJ whole genome shotgun (WGS) entry which is preliminary data.</text>
</comment>